<accession>A0A370HIY0</accession>
<organism evidence="3 4">
    <name type="scientific">Microvirga subterranea</name>
    <dbReference type="NCBI Taxonomy" id="186651"/>
    <lineage>
        <taxon>Bacteria</taxon>
        <taxon>Pseudomonadati</taxon>
        <taxon>Pseudomonadota</taxon>
        <taxon>Alphaproteobacteria</taxon>
        <taxon>Hyphomicrobiales</taxon>
        <taxon>Methylobacteriaceae</taxon>
        <taxon>Microvirga</taxon>
    </lineage>
</organism>
<dbReference type="Gene3D" id="3.40.50.2000">
    <property type="entry name" value="Glycogen Phosphorylase B"/>
    <property type="match status" value="2"/>
</dbReference>
<feature type="domain" description="Glycosyl transferase family 1" evidence="2">
    <location>
        <begin position="214"/>
        <end position="371"/>
    </location>
</feature>
<evidence type="ECO:0000256" key="1">
    <source>
        <dbReference type="ARBA" id="ARBA00022679"/>
    </source>
</evidence>
<dbReference type="RefSeq" id="WP_170151492.1">
    <property type="nucleotide sequence ID" value="NZ_QQBB01000005.1"/>
</dbReference>
<dbReference type="GO" id="GO:0009103">
    <property type="term" value="P:lipopolysaccharide biosynthetic process"/>
    <property type="evidence" value="ECO:0007669"/>
    <property type="project" value="TreeGrafter"/>
</dbReference>
<comment type="caution">
    <text evidence="3">The sequence shown here is derived from an EMBL/GenBank/DDBJ whole genome shotgun (WGS) entry which is preliminary data.</text>
</comment>
<sequence>MKLLVFTPALKASAIGRMTSLVTRELVSSGHEVAVVRTEAQQYLTSATHNFNAELVPWTDGPSIVDLARHADALVYQVGDNYDFHRGVVEWLPHYPGLVCLHDFFLGHLFYGWAQSHRMQAEATLRAWYGNDVASRFFGYSTSDAFIEGTREASPMTEWIGSMAYGVITHSNWGIERVVNSCPGPVEVVPLAYNIIAPLGSESIETRSTAVAPRFELLTIGHVNSNKRARSVIQAIGNSGTLREKMSYRLIGHIQPETKADLLALAERCQVNVVISGEVRDEILAKAIRDADVVSCLRWPTLEAASASAIEAMLFGKPIIVTNAGFYSEIPDTCVVKIDPHDEVNSIQSALELLLSDQQRRQLLAQAARSWASQTFCPQNYAARLLDMACSTSKARPALAAIDQLMRISQRWGGSAEILALEDTVRPLAILSSLDQSEPSSLDVII</sequence>
<keyword evidence="4" id="KW-1185">Reference proteome</keyword>
<gene>
    <name evidence="3" type="ORF">DES45_10566</name>
</gene>
<dbReference type="PANTHER" id="PTHR46401">
    <property type="entry name" value="GLYCOSYLTRANSFERASE WBBK-RELATED"/>
    <property type="match status" value="1"/>
</dbReference>
<protein>
    <submittedName>
        <fullName evidence="3">Glycosyltransferase involved in cell wall biosynthesis</fullName>
    </submittedName>
</protein>
<dbReference type="GO" id="GO:0016757">
    <property type="term" value="F:glycosyltransferase activity"/>
    <property type="evidence" value="ECO:0007669"/>
    <property type="project" value="InterPro"/>
</dbReference>
<dbReference type="InterPro" id="IPR001296">
    <property type="entry name" value="Glyco_trans_1"/>
</dbReference>
<dbReference type="SUPFAM" id="SSF53756">
    <property type="entry name" value="UDP-Glycosyltransferase/glycogen phosphorylase"/>
    <property type="match status" value="1"/>
</dbReference>
<keyword evidence="1 3" id="KW-0808">Transferase</keyword>
<dbReference type="PANTHER" id="PTHR46401:SF2">
    <property type="entry name" value="GLYCOSYLTRANSFERASE WBBK-RELATED"/>
    <property type="match status" value="1"/>
</dbReference>
<dbReference type="Pfam" id="PF00534">
    <property type="entry name" value="Glycos_transf_1"/>
    <property type="match status" value="1"/>
</dbReference>
<evidence type="ECO:0000259" key="2">
    <source>
        <dbReference type="Pfam" id="PF00534"/>
    </source>
</evidence>
<dbReference type="AlphaFoldDB" id="A0A370HIY0"/>
<dbReference type="EMBL" id="QQBB01000005">
    <property type="protein sequence ID" value="RDI58543.1"/>
    <property type="molecule type" value="Genomic_DNA"/>
</dbReference>
<evidence type="ECO:0000313" key="3">
    <source>
        <dbReference type="EMBL" id="RDI58543.1"/>
    </source>
</evidence>
<evidence type="ECO:0000313" key="4">
    <source>
        <dbReference type="Proteomes" id="UP000254925"/>
    </source>
</evidence>
<dbReference type="Proteomes" id="UP000254925">
    <property type="component" value="Unassembled WGS sequence"/>
</dbReference>
<proteinExistence type="predicted"/>
<reference evidence="3 4" key="1">
    <citation type="submission" date="2018-07" db="EMBL/GenBank/DDBJ databases">
        <title>Genomic Encyclopedia of Type Strains, Phase IV (KMG-IV): sequencing the most valuable type-strain genomes for metagenomic binning, comparative biology and taxonomic classification.</title>
        <authorList>
            <person name="Goeker M."/>
        </authorList>
    </citation>
    <scope>NUCLEOTIDE SEQUENCE [LARGE SCALE GENOMIC DNA]</scope>
    <source>
        <strain evidence="3 4">DSM 14364</strain>
    </source>
</reference>
<name>A0A370HIY0_9HYPH</name>